<gene>
    <name evidence="2" type="ORF">NU887_04680</name>
</gene>
<keyword evidence="1" id="KW-1133">Transmembrane helix</keyword>
<keyword evidence="1" id="KW-0472">Membrane</keyword>
<evidence type="ECO:0000313" key="2">
    <source>
        <dbReference type="EMBL" id="MCR9014318.1"/>
    </source>
</evidence>
<name>A0A9X2P2K5_9BACT</name>
<reference evidence="2" key="1">
    <citation type="submission" date="2022-08" db="EMBL/GenBank/DDBJ databases">
        <authorList>
            <person name="Zhang D."/>
        </authorList>
    </citation>
    <scope>NUCLEOTIDE SEQUENCE</scope>
    <source>
        <strain evidence="2">XJ19-11</strain>
    </source>
</reference>
<comment type="caution">
    <text evidence="2">The sequence shown here is derived from an EMBL/GenBank/DDBJ whole genome shotgun (WGS) entry which is preliminary data.</text>
</comment>
<keyword evidence="3" id="KW-1185">Reference proteome</keyword>
<evidence type="ECO:0000256" key="1">
    <source>
        <dbReference type="SAM" id="Phobius"/>
    </source>
</evidence>
<dbReference type="Proteomes" id="UP001142175">
    <property type="component" value="Unassembled WGS sequence"/>
</dbReference>
<dbReference type="EMBL" id="JANSUY010000002">
    <property type="protein sequence ID" value="MCR9014318.1"/>
    <property type="molecule type" value="Genomic_DNA"/>
</dbReference>
<organism evidence="2 3">
    <name type="scientific">Aquiflexum gelatinilyticum</name>
    <dbReference type="NCBI Taxonomy" id="2961943"/>
    <lineage>
        <taxon>Bacteria</taxon>
        <taxon>Pseudomonadati</taxon>
        <taxon>Bacteroidota</taxon>
        <taxon>Cytophagia</taxon>
        <taxon>Cytophagales</taxon>
        <taxon>Cyclobacteriaceae</taxon>
        <taxon>Aquiflexum</taxon>
    </lineage>
</organism>
<dbReference type="RefSeq" id="WP_258422200.1">
    <property type="nucleotide sequence ID" value="NZ_JANSUY010000002.1"/>
</dbReference>
<protein>
    <submittedName>
        <fullName evidence="2">Uncharacterized protein</fullName>
    </submittedName>
</protein>
<feature type="transmembrane region" description="Helical" evidence="1">
    <location>
        <begin position="37"/>
        <end position="56"/>
    </location>
</feature>
<dbReference type="AlphaFoldDB" id="A0A9X2P2K5"/>
<feature type="transmembrane region" description="Helical" evidence="1">
    <location>
        <begin position="118"/>
        <end position="137"/>
    </location>
</feature>
<proteinExistence type="predicted"/>
<accession>A0A9X2P2K5</accession>
<sequence>MKEFNTLAAIWKLQPVQKEPKEFKKIRSVRSLLKKRAFWSCAGLISLIIWIGWIGLVSPKNQVTGFSLASIVLIMLILLIQAAFSAFSYFQLAQMHEDGKPSEELQKWNAYYKHRTSYLKNVSPLFFFLLNGAFLLYLPEVLKSYPNDYYKVGFSLIYLLCMGLAWFGPAKVYLKKELDNLEEISSNLKTIFQQWYSLLEGTSSVDDSNF</sequence>
<keyword evidence="1" id="KW-0812">Transmembrane</keyword>
<feature type="transmembrane region" description="Helical" evidence="1">
    <location>
        <begin position="68"/>
        <end position="90"/>
    </location>
</feature>
<feature type="transmembrane region" description="Helical" evidence="1">
    <location>
        <begin position="149"/>
        <end position="167"/>
    </location>
</feature>
<evidence type="ECO:0000313" key="3">
    <source>
        <dbReference type="Proteomes" id="UP001142175"/>
    </source>
</evidence>